<evidence type="ECO:0000313" key="1">
    <source>
        <dbReference type="EMBL" id="CEM19677.1"/>
    </source>
</evidence>
<organism evidence="1">
    <name type="scientific">Chromera velia CCMP2878</name>
    <dbReference type="NCBI Taxonomy" id="1169474"/>
    <lineage>
        <taxon>Eukaryota</taxon>
        <taxon>Sar</taxon>
        <taxon>Alveolata</taxon>
        <taxon>Colpodellida</taxon>
        <taxon>Chromeraceae</taxon>
        <taxon>Chromera</taxon>
    </lineage>
</organism>
<sequence length="111" mass="11593">MQSDWKPVRRGNALHSAPPSVVISLPVSQRRTKKTVAAGFCWDLGWGEGEPKGEARFWAAPHTCAHSSSQSRSCLGTTSTSLVPTAAAAAAAVEGETAGRSADHSVCSPDF</sequence>
<dbReference type="VEuPathDB" id="CryptoDB:Cvel_19151"/>
<name>A0A0G4FXF1_9ALVE</name>
<dbReference type="EMBL" id="CDMZ01000696">
    <property type="protein sequence ID" value="CEM19677.1"/>
    <property type="molecule type" value="Genomic_DNA"/>
</dbReference>
<accession>A0A0G4FXF1</accession>
<proteinExistence type="predicted"/>
<protein>
    <submittedName>
        <fullName evidence="1">Uncharacterized protein</fullName>
    </submittedName>
</protein>
<dbReference type="AlphaFoldDB" id="A0A0G4FXF1"/>
<gene>
    <name evidence="1" type="ORF">Cvel_19151</name>
</gene>
<reference evidence="1" key="1">
    <citation type="submission" date="2014-11" db="EMBL/GenBank/DDBJ databases">
        <authorList>
            <person name="Otto D Thomas"/>
            <person name="Naeem Raeece"/>
        </authorList>
    </citation>
    <scope>NUCLEOTIDE SEQUENCE</scope>
</reference>